<dbReference type="SMART" id="SM00579">
    <property type="entry name" value="FBD"/>
    <property type="match status" value="1"/>
</dbReference>
<evidence type="ECO:0000313" key="3">
    <source>
        <dbReference type="Proteomes" id="UP000585474"/>
    </source>
</evidence>
<dbReference type="Pfam" id="PF08387">
    <property type="entry name" value="FBD"/>
    <property type="match status" value="1"/>
</dbReference>
<feature type="domain" description="F-box" evidence="1">
    <location>
        <begin position="19"/>
        <end position="67"/>
    </location>
</feature>
<accession>A0A7J0HAZ5</accession>
<dbReference type="PANTHER" id="PTHR31900">
    <property type="entry name" value="F-BOX/RNI SUPERFAMILY PROTEIN-RELATED"/>
    <property type="match status" value="1"/>
</dbReference>
<dbReference type="InterPro" id="IPR032675">
    <property type="entry name" value="LRR_dom_sf"/>
</dbReference>
<dbReference type="PROSITE" id="PS50181">
    <property type="entry name" value="FBOX"/>
    <property type="match status" value="1"/>
</dbReference>
<dbReference type="Pfam" id="PF00646">
    <property type="entry name" value="F-box"/>
    <property type="match status" value="1"/>
</dbReference>
<dbReference type="InterPro" id="IPR036047">
    <property type="entry name" value="F-box-like_dom_sf"/>
</dbReference>
<dbReference type="PANTHER" id="PTHR31900:SF34">
    <property type="entry name" value="EMB|CAB62440.1-RELATED"/>
    <property type="match status" value="1"/>
</dbReference>
<proteinExistence type="predicted"/>
<evidence type="ECO:0000313" key="2">
    <source>
        <dbReference type="EMBL" id="GFZ20280.1"/>
    </source>
</evidence>
<organism evidence="2 3">
    <name type="scientific">Actinidia rufa</name>
    <dbReference type="NCBI Taxonomy" id="165716"/>
    <lineage>
        <taxon>Eukaryota</taxon>
        <taxon>Viridiplantae</taxon>
        <taxon>Streptophyta</taxon>
        <taxon>Embryophyta</taxon>
        <taxon>Tracheophyta</taxon>
        <taxon>Spermatophyta</taxon>
        <taxon>Magnoliopsida</taxon>
        <taxon>eudicotyledons</taxon>
        <taxon>Gunneridae</taxon>
        <taxon>Pentapetalae</taxon>
        <taxon>asterids</taxon>
        <taxon>Ericales</taxon>
        <taxon>Actinidiaceae</taxon>
        <taxon>Actinidia</taxon>
    </lineage>
</organism>
<dbReference type="Proteomes" id="UP000585474">
    <property type="component" value="Unassembled WGS sequence"/>
</dbReference>
<gene>
    <name evidence="2" type="ORF">Acr_28g0009850</name>
</gene>
<dbReference type="SUPFAM" id="SSF81383">
    <property type="entry name" value="F-box domain"/>
    <property type="match status" value="1"/>
</dbReference>
<protein>
    <recommendedName>
        <fullName evidence="1">F-box domain-containing protein</fullName>
    </recommendedName>
</protein>
<dbReference type="Gene3D" id="3.80.10.10">
    <property type="entry name" value="Ribonuclease Inhibitor"/>
    <property type="match status" value="1"/>
</dbReference>
<evidence type="ECO:0000259" key="1">
    <source>
        <dbReference type="PROSITE" id="PS50181"/>
    </source>
</evidence>
<dbReference type="Pfam" id="PF24758">
    <property type="entry name" value="LRR_At5g56370"/>
    <property type="match status" value="1"/>
</dbReference>
<name>A0A7J0HAZ5_9ERIC</name>
<keyword evidence="3" id="KW-1185">Reference proteome</keyword>
<dbReference type="InterPro" id="IPR055411">
    <property type="entry name" value="LRR_FXL15/At3g58940/PEG3-like"/>
</dbReference>
<dbReference type="AlphaFoldDB" id="A0A7J0HAZ5"/>
<reference evidence="2 3" key="1">
    <citation type="submission" date="2019-07" db="EMBL/GenBank/DDBJ databases">
        <title>De Novo Assembly of kiwifruit Actinidia rufa.</title>
        <authorList>
            <person name="Sugita-Konishi S."/>
            <person name="Sato K."/>
            <person name="Mori E."/>
            <person name="Abe Y."/>
            <person name="Kisaki G."/>
            <person name="Hamano K."/>
            <person name="Suezawa K."/>
            <person name="Otani M."/>
            <person name="Fukuda T."/>
            <person name="Manabe T."/>
            <person name="Gomi K."/>
            <person name="Tabuchi M."/>
            <person name="Akimitsu K."/>
            <person name="Kataoka I."/>
        </authorList>
    </citation>
    <scope>NUCLEOTIDE SEQUENCE [LARGE SCALE GENOMIC DNA]</scope>
    <source>
        <strain evidence="3">cv. Fuchu</strain>
    </source>
</reference>
<dbReference type="OrthoDB" id="1298252at2759"/>
<dbReference type="InterPro" id="IPR001810">
    <property type="entry name" value="F-box_dom"/>
</dbReference>
<dbReference type="EMBL" id="BJWL01000028">
    <property type="protein sequence ID" value="GFZ20280.1"/>
    <property type="molecule type" value="Genomic_DNA"/>
</dbReference>
<dbReference type="SUPFAM" id="SSF52058">
    <property type="entry name" value="L domain-like"/>
    <property type="match status" value="1"/>
</dbReference>
<dbReference type="InterPro" id="IPR006566">
    <property type="entry name" value="FBD"/>
</dbReference>
<comment type="caution">
    <text evidence="2">The sequence shown here is derived from an EMBL/GenBank/DDBJ whole genome shotgun (WGS) entry which is preliminary data.</text>
</comment>
<sequence length="465" mass="52894">MTSMSKLQPPLKVFAGDGEDRISNLPDSLLILILSLLPTKYAFRTSILSSRWKYLWASVPNLDFDEWMSPTIILDYDTSFMSFVDHVLHCHNLPSINRFTVRGYAGIDVSRLHAWVRVAIERCVREIDIQMYPDRPLSLPWGLFMCKTLVALRLISELKFDFPSVVYLPNLKVLHVSVHFPSNDLTRKLFSSCPMLEDLRIRANVEHEKETVFNVNLPALKIFKLQLVALLDNEHFERGITHSKNKVVVNAPLLEDLAVDDDFLACYSLKNLSSLVSAYINVGHCCMQILGMKEHANQLFTLLEGITSVKLLTLDEATMGVLDFAEDKKLPLFPNVTCLELHVYNGHSWRWLPDLLSSVPNLVSLDPPHEDGDLVHEFSWTEPPKTPTCLLSHLETLGITGFKGLDNELKLLKYFMESGKVLKVVRIGSCHLTEEEECNFLKNLAMFHTGSSTCKTEVCLRRSFC</sequence>
<dbReference type="InterPro" id="IPR050232">
    <property type="entry name" value="FBL13/AtMIF1-like"/>
</dbReference>